<comment type="caution">
    <text evidence="3">The sequence shown here is derived from an EMBL/GenBank/DDBJ whole genome shotgun (WGS) entry which is preliminary data.</text>
</comment>
<evidence type="ECO:0000256" key="2">
    <source>
        <dbReference type="SAM" id="MobiDB-lite"/>
    </source>
</evidence>
<dbReference type="EMBL" id="SPPD01000029">
    <property type="protein sequence ID" value="TFU96671.1"/>
    <property type="molecule type" value="Genomic_DNA"/>
</dbReference>
<evidence type="ECO:0008006" key="5">
    <source>
        <dbReference type="Google" id="ProtNLM"/>
    </source>
</evidence>
<protein>
    <recommendedName>
        <fullName evidence="5">DUF1366 domain-containing protein</fullName>
    </recommendedName>
</protein>
<reference evidence="3 4" key="1">
    <citation type="submission" date="2019-03" db="EMBL/GenBank/DDBJ databases">
        <title>Diversity of the mouse oral microbiome.</title>
        <authorList>
            <person name="Joseph S."/>
            <person name="Aduse-Opoku J."/>
            <person name="Curtis M."/>
            <person name="Wade W."/>
            <person name="Hashim A."/>
        </authorList>
    </citation>
    <scope>NUCLEOTIDE SEQUENCE [LARGE SCALE GENOMIC DNA]</scope>
    <source>
        <strain evidence="3 4">WM131</strain>
    </source>
</reference>
<dbReference type="Proteomes" id="UP000297253">
    <property type="component" value="Unassembled WGS sequence"/>
</dbReference>
<evidence type="ECO:0000256" key="1">
    <source>
        <dbReference type="SAM" id="Coils"/>
    </source>
</evidence>
<proteinExistence type="predicted"/>
<dbReference type="OrthoDB" id="2223832at2"/>
<feature type="coiled-coil region" evidence="1">
    <location>
        <begin position="74"/>
        <end position="101"/>
    </location>
</feature>
<keyword evidence="1" id="KW-0175">Coiled coil</keyword>
<gene>
    <name evidence="3" type="ORF">E4T82_11515</name>
</gene>
<dbReference type="AlphaFoldDB" id="A0A4Y9J851"/>
<feature type="compositionally biased region" description="Acidic residues" evidence="2">
    <location>
        <begin position="129"/>
        <end position="153"/>
    </location>
</feature>
<evidence type="ECO:0000313" key="3">
    <source>
        <dbReference type="EMBL" id="TFU96671.1"/>
    </source>
</evidence>
<name>A0A4Y9J851_9STRE</name>
<sequence>MALRIYSSASFDETTGKTLVGVKEADERETVLFNAVLDGDHTQDSDAELIKLALDWFTLRYVKDFSDQLLNGKVNEANQAIIDIKDKYAELEERSTKAEAERNQRFEKLEATVNQAVAELTELFAGGFSDEEEGDEAIEESDVEIVEEAEDVEHEATIE</sequence>
<dbReference type="RefSeq" id="WP_135182923.1">
    <property type="nucleotide sequence ID" value="NZ_JADGKZ010000029.1"/>
</dbReference>
<feature type="region of interest" description="Disordered" evidence="2">
    <location>
        <begin position="125"/>
        <end position="159"/>
    </location>
</feature>
<accession>A0A4Y9J851</accession>
<organism evidence="3 4">
    <name type="scientific">Streptococcus cuniculi</name>
    <dbReference type="NCBI Taxonomy" id="1432788"/>
    <lineage>
        <taxon>Bacteria</taxon>
        <taxon>Bacillati</taxon>
        <taxon>Bacillota</taxon>
        <taxon>Bacilli</taxon>
        <taxon>Lactobacillales</taxon>
        <taxon>Streptococcaceae</taxon>
        <taxon>Streptococcus</taxon>
    </lineage>
</organism>
<evidence type="ECO:0000313" key="4">
    <source>
        <dbReference type="Proteomes" id="UP000297253"/>
    </source>
</evidence>